<comment type="caution">
    <text evidence="3">The sequence shown here is derived from an EMBL/GenBank/DDBJ whole genome shotgun (WGS) entry which is preliminary data.</text>
</comment>
<dbReference type="Pfam" id="PF00036">
    <property type="entry name" value="EF-hand_1"/>
    <property type="match status" value="1"/>
</dbReference>
<evidence type="ECO:0000259" key="2">
    <source>
        <dbReference type="PROSITE" id="PS50222"/>
    </source>
</evidence>
<dbReference type="SUPFAM" id="SSF47473">
    <property type="entry name" value="EF-hand"/>
    <property type="match status" value="1"/>
</dbReference>
<dbReference type="SMART" id="SM00054">
    <property type="entry name" value="EFh"/>
    <property type="match status" value="1"/>
</dbReference>
<evidence type="ECO:0000313" key="3">
    <source>
        <dbReference type="EMBL" id="CAI0380761.1"/>
    </source>
</evidence>
<dbReference type="Gene3D" id="1.10.238.10">
    <property type="entry name" value="EF-hand"/>
    <property type="match status" value="1"/>
</dbReference>
<protein>
    <recommendedName>
        <fullName evidence="2">EF-hand domain-containing protein</fullName>
    </recommendedName>
</protein>
<dbReference type="EMBL" id="CAMGYJ010000002">
    <property type="protein sequence ID" value="CAI0380761.1"/>
    <property type="molecule type" value="Genomic_DNA"/>
</dbReference>
<keyword evidence="4" id="KW-1185">Reference proteome</keyword>
<gene>
    <name evidence="3" type="ORF">LITE_LOCUS2821</name>
</gene>
<accession>A0AAV0H664</accession>
<evidence type="ECO:0000313" key="4">
    <source>
        <dbReference type="Proteomes" id="UP001154282"/>
    </source>
</evidence>
<organism evidence="3 4">
    <name type="scientific">Linum tenue</name>
    <dbReference type="NCBI Taxonomy" id="586396"/>
    <lineage>
        <taxon>Eukaryota</taxon>
        <taxon>Viridiplantae</taxon>
        <taxon>Streptophyta</taxon>
        <taxon>Embryophyta</taxon>
        <taxon>Tracheophyta</taxon>
        <taxon>Spermatophyta</taxon>
        <taxon>Magnoliopsida</taxon>
        <taxon>eudicotyledons</taxon>
        <taxon>Gunneridae</taxon>
        <taxon>Pentapetalae</taxon>
        <taxon>rosids</taxon>
        <taxon>fabids</taxon>
        <taxon>Malpighiales</taxon>
        <taxon>Linaceae</taxon>
        <taxon>Linum</taxon>
    </lineage>
</organism>
<dbReference type="InterPro" id="IPR002048">
    <property type="entry name" value="EF_hand_dom"/>
</dbReference>
<dbReference type="InterPro" id="IPR011992">
    <property type="entry name" value="EF-hand-dom_pair"/>
</dbReference>
<dbReference type="CDD" id="cd00051">
    <property type="entry name" value="EFh"/>
    <property type="match status" value="1"/>
</dbReference>
<proteinExistence type="predicted"/>
<sequence>MAKMGQPLTYNELNQMMKEADTDGDGVISFTEFSTVMARSTMESLGMAADP</sequence>
<dbReference type="PROSITE" id="PS50222">
    <property type="entry name" value="EF_HAND_2"/>
    <property type="match status" value="1"/>
</dbReference>
<dbReference type="PROSITE" id="PS00018">
    <property type="entry name" value="EF_HAND_1"/>
    <property type="match status" value="1"/>
</dbReference>
<name>A0AAV0H664_9ROSI</name>
<reference evidence="3" key="1">
    <citation type="submission" date="2022-08" db="EMBL/GenBank/DDBJ databases">
        <authorList>
            <person name="Gutierrez-Valencia J."/>
        </authorList>
    </citation>
    <scope>NUCLEOTIDE SEQUENCE</scope>
</reference>
<dbReference type="Proteomes" id="UP001154282">
    <property type="component" value="Unassembled WGS sequence"/>
</dbReference>
<dbReference type="AlphaFoldDB" id="A0AAV0H664"/>
<dbReference type="InterPro" id="IPR018247">
    <property type="entry name" value="EF_Hand_1_Ca_BS"/>
</dbReference>
<dbReference type="GO" id="GO:0005509">
    <property type="term" value="F:calcium ion binding"/>
    <property type="evidence" value="ECO:0007669"/>
    <property type="project" value="InterPro"/>
</dbReference>
<feature type="domain" description="EF-hand" evidence="2">
    <location>
        <begin position="8"/>
        <end position="43"/>
    </location>
</feature>
<keyword evidence="1" id="KW-0106">Calcium</keyword>
<evidence type="ECO:0000256" key="1">
    <source>
        <dbReference type="ARBA" id="ARBA00022837"/>
    </source>
</evidence>